<organism evidence="2 3">
    <name type="scientific">Streptomyces chengmaiensis</name>
    <dbReference type="NCBI Taxonomy" id="3040919"/>
    <lineage>
        <taxon>Bacteria</taxon>
        <taxon>Bacillati</taxon>
        <taxon>Actinomycetota</taxon>
        <taxon>Actinomycetes</taxon>
        <taxon>Kitasatosporales</taxon>
        <taxon>Streptomycetaceae</taxon>
        <taxon>Streptomyces</taxon>
    </lineage>
</organism>
<dbReference type="EMBL" id="JARWBG010000013">
    <property type="protein sequence ID" value="MDH2389860.1"/>
    <property type="molecule type" value="Genomic_DNA"/>
</dbReference>
<dbReference type="Gene3D" id="2.60.40.10">
    <property type="entry name" value="Immunoglobulins"/>
    <property type="match status" value="1"/>
</dbReference>
<evidence type="ECO:0008006" key="4">
    <source>
        <dbReference type="Google" id="ProtNLM"/>
    </source>
</evidence>
<dbReference type="InterPro" id="IPR013783">
    <property type="entry name" value="Ig-like_fold"/>
</dbReference>
<feature type="compositionally biased region" description="Basic and acidic residues" evidence="1">
    <location>
        <begin position="309"/>
        <end position="319"/>
    </location>
</feature>
<feature type="region of interest" description="Disordered" evidence="1">
    <location>
        <begin position="300"/>
        <end position="319"/>
    </location>
</feature>
<feature type="region of interest" description="Disordered" evidence="1">
    <location>
        <begin position="114"/>
        <end position="147"/>
    </location>
</feature>
<sequence>MVAAAAGAAAPGARAAGDGWSAVPARGDGAEGRPYAYLEGAPGTVLEDRLSVVNRAGRPLAVTLSTADGIGDWIALAAPRVTVPPRTRADVPFSVTVPGGAPPGEHTARIVVRSDTGTASRAQKARTQEARAQEARAQEARAQQARAQQARTQEVRIRLRVAGPTLAALTVEDVSIRAGEIHYTLVNRGNTVLAPRLALRAEGLFGTVLDRTARALPLRLRPGQRAELTEPWPGPPSLDSVDVRLTVTADGRAARGVRAEAEASAVFAEWPWAAAGCALAAGAAYGAARLLRRAMGRAGRVTGRAGQTARRDRERDDAR</sequence>
<feature type="compositionally biased region" description="Basic and acidic residues" evidence="1">
    <location>
        <begin position="126"/>
        <end position="139"/>
    </location>
</feature>
<keyword evidence="3" id="KW-1185">Reference proteome</keyword>
<protein>
    <recommendedName>
        <fullName evidence="4">DUF916 domain-containing protein</fullName>
    </recommendedName>
</protein>
<name>A0ABT6HNG3_9ACTN</name>
<evidence type="ECO:0000313" key="2">
    <source>
        <dbReference type="EMBL" id="MDH2389860.1"/>
    </source>
</evidence>
<evidence type="ECO:0000256" key="1">
    <source>
        <dbReference type="SAM" id="MobiDB-lite"/>
    </source>
</evidence>
<proteinExistence type="predicted"/>
<accession>A0ABT6HNG3</accession>
<evidence type="ECO:0000313" key="3">
    <source>
        <dbReference type="Proteomes" id="UP001223144"/>
    </source>
</evidence>
<comment type="caution">
    <text evidence="2">The sequence shown here is derived from an EMBL/GenBank/DDBJ whole genome shotgun (WGS) entry which is preliminary data.</text>
</comment>
<dbReference type="Proteomes" id="UP001223144">
    <property type="component" value="Unassembled WGS sequence"/>
</dbReference>
<reference evidence="2 3" key="1">
    <citation type="submission" date="2023-04" db="EMBL/GenBank/DDBJ databases">
        <title>Streptomyces chengmaiensis sp. nov. isolated from the stem of mangrove plant in Hainan.</title>
        <authorList>
            <person name="Huang X."/>
            <person name="Zhou S."/>
            <person name="Chu X."/>
            <person name="Xie Y."/>
            <person name="Lin Y."/>
        </authorList>
    </citation>
    <scope>NUCLEOTIDE SEQUENCE [LARGE SCALE GENOMIC DNA]</scope>
    <source>
        <strain evidence="2 3">HNM0663</strain>
    </source>
</reference>
<gene>
    <name evidence="2" type="ORF">QCN29_13865</name>
</gene>